<evidence type="ECO:0000256" key="1">
    <source>
        <dbReference type="ARBA" id="ARBA00004429"/>
    </source>
</evidence>
<dbReference type="Pfam" id="PF00015">
    <property type="entry name" value="MCPsignal"/>
    <property type="match status" value="1"/>
</dbReference>
<evidence type="ECO:0000256" key="13">
    <source>
        <dbReference type="SAM" id="Phobius"/>
    </source>
</evidence>
<dbReference type="RefSeq" id="WP_038153386.1">
    <property type="nucleotide sequence ID" value="NZ_JMTB01000006.1"/>
</dbReference>
<dbReference type="InterPro" id="IPR004089">
    <property type="entry name" value="MCPsignal_dom"/>
</dbReference>
<dbReference type="eggNOG" id="COG0840">
    <property type="taxonomic scope" value="Bacteria"/>
</dbReference>
<dbReference type="PROSITE" id="PS50885">
    <property type="entry name" value="HAMP"/>
    <property type="match status" value="1"/>
</dbReference>
<evidence type="ECO:0000256" key="11">
    <source>
        <dbReference type="PROSITE-ProRule" id="PRU00284"/>
    </source>
</evidence>
<keyword evidence="17" id="KW-1185">Reference proteome</keyword>
<comment type="subcellular location">
    <subcellularLocation>
        <location evidence="1">Cell inner membrane</location>
        <topology evidence="1">Multi-pass membrane protein</topology>
    </subcellularLocation>
</comment>
<feature type="domain" description="HAMP" evidence="15">
    <location>
        <begin position="214"/>
        <end position="266"/>
    </location>
</feature>
<evidence type="ECO:0000256" key="4">
    <source>
        <dbReference type="ARBA" id="ARBA00022500"/>
    </source>
</evidence>
<keyword evidence="5" id="KW-0997">Cell inner membrane</keyword>
<feature type="domain" description="Methyl-accepting transducer" evidence="14">
    <location>
        <begin position="271"/>
        <end position="500"/>
    </location>
</feature>
<dbReference type="Pfam" id="PF02203">
    <property type="entry name" value="TarH"/>
    <property type="match status" value="1"/>
</dbReference>
<proteinExistence type="inferred from homology"/>
<keyword evidence="6 13" id="KW-0812">Transmembrane</keyword>
<dbReference type="PROSITE" id="PS00538">
    <property type="entry name" value="CHEMOTAXIS_TRANSDUC_1"/>
    <property type="match status" value="1"/>
</dbReference>
<dbReference type="SUPFAM" id="SSF47170">
    <property type="entry name" value="Aspartate receptor, ligand-binding domain"/>
    <property type="match status" value="1"/>
</dbReference>
<gene>
    <name evidence="16" type="primary">tar</name>
    <name evidence="16" type="ORF">GTGU_00121</name>
</gene>
<keyword evidence="4" id="KW-0145">Chemotaxis</keyword>
<dbReference type="EMBL" id="JMTB01000006">
    <property type="protein sequence ID" value="KFC13164.1"/>
    <property type="molecule type" value="Genomic_DNA"/>
</dbReference>
<comment type="caution">
    <text evidence="16">The sequence shown here is derived from an EMBL/GenBank/DDBJ whole genome shotgun (WGS) entry which is preliminary data.</text>
</comment>
<feature type="coiled-coil region" evidence="12">
    <location>
        <begin position="489"/>
        <end position="516"/>
    </location>
</feature>
<dbReference type="CDD" id="cd11386">
    <property type="entry name" value="MCP_signal"/>
    <property type="match status" value="1"/>
</dbReference>
<evidence type="ECO:0000256" key="10">
    <source>
        <dbReference type="ARBA" id="ARBA00029447"/>
    </source>
</evidence>
<keyword evidence="3" id="KW-0488">Methylation</keyword>
<dbReference type="FunFam" id="1.10.287.950:FF:000001">
    <property type="entry name" value="Methyl-accepting chemotaxis sensory transducer"/>
    <property type="match status" value="1"/>
</dbReference>
<name>A0A085ASG9_9ENTR</name>
<evidence type="ECO:0000256" key="9">
    <source>
        <dbReference type="ARBA" id="ARBA00023224"/>
    </source>
</evidence>
<dbReference type="InterPro" id="IPR004091">
    <property type="entry name" value="Chemotax_Me-accpt_rcpt_Me-site"/>
</dbReference>
<evidence type="ECO:0000313" key="17">
    <source>
        <dbReference type="Proteomes" id="UP000028630"/>
    </source>
</evidence>
<dbReference type="SMART" id="SM00319">
    <property type="entry name" value="TarH"/>
    <property type="match status" value="1"/>
</dbReference>
<dbReference type="Gene3D" id="1.10.287.950">
    <property type="entry name" value="Methyl-accepting chemotaxis protein"/>
    <property type="match status" value="1"/>
</dbReference>
<organism evidence="16 17">
    <name type="scientific">Trabulsiella guamensis ATCC 49490</name>
    <dbReference type="NCBI Taxonomy" id="1005994"/>
    <lineage>
        <taxon>Bacteria</taxon>
        <taxon>Pseudomonadati</taxon>
        <taxon>Pseudomonadota</taxon>
        <taxon>Gammaproteobacteria</taxon>
        <taxon>Enterobacterales</taxon>
        <taxon>Enterobacteriaceae</taxon>
        <taxon>Trabulsiella</taxon>
    </lineage>
</organism>
<dbReference type="Pfam" id="PF00672">
    <property type="entry name" value="HAMP"/>
    <property type="match status" value="1"/>
</dbReference>
<dbReference type="InterPro" id="IPR003660">
    <property type="entry name" value="HAMP_dom"/>
</dbReference>
<dbReference type="GO" id="GO:0006935">
    <property type="term" value="P:chemotaxis"/>
    <property type="evidence" value="ECO:0007669"/>
    <property type="project" value="UniProtKB-KW"/>
</dbReference>
<dbReference type="GO" id="GO:0007165">
    <property type="term" value="P:signal transduction"/>
    <property type="evidence" value="ECO:0007669"/>
    <property type="project" value="UniProtKB-KW"/>
</dbReference>
<dbReference type="PROSITE" id="PS50111">
    <property type="entry name" value="CHEMOTAXIS_TRANSDUC_2"/>
    <property type="match status" value="1"/>
</dbReference>
<dbReference type="PRINTS" id="PR00260">
    <property type="entry name" value="CHEMTRNSDUCR"/>
</dbReference>
<dbReference type="OrthoDB" id="9765776at2"/>
<keyword evidence="9 11" id="KW-0807">Transducer</keyword>
<dbReference type="NCBIfam" id="NF011622">
    <property type="entry name" value="PRK15048.1"/>
    <property type="match status" value="1"/>
</dbReference>
<evidence type="ECO:0000256" key="2">
    <source>
        <dbReference type="ARBA" id="ARBA00022475"/>
    </source>
</evidence>
<evidence type="ECO:0000256" key="5">
    <source>
        <dbReference type="ARBA" id="ARBA00022519"/>
    </source>
</evidence>
<evidence type="ECO:0000256" key="12">
    <source>
        <dbReference type="SAM" id="Coils"/>
    </source>
</evidence>
<keyword evidence="8 13" id="KW-0472">Membrane</keyword>
<reference evidence="17" key="1">
    <citation type="submission" date="2014-05" db="EMBL/GenBank/DDBJ databases">
        <title>ATOL: Assembling a taxonomically balanced genome-scale reconstruction of the evolutionary history of the Enterobacteriaceae.</title>
        <authorList>
            <person name="Plunkett G. III"/>
            <person name="Neeno-Eckwall E.C."/>
            <person name="Glasner J.D."/>
            <person name="Perna N.T."/>
        </authorList>
    </citation>
    <scope>NUCLEOTIDE SEQUENCE [LARGE SCALE GENOMIC DNA]</scope>
    <source>
        <strain evidence="17">ATCC 49490</strain>
    </source>
</reference>
<dbReference type="CDD" id="cd06225">
    <property type="entry name" value="HAMP"/>
    <property type="match status" value="1"/>
</dbReference>
<dbReference type="Proteomes" id="UP000028630">
    <property type="component" value="Unassembled WGS sequence"/>
</dbReference>
<dbReference type="AlphaFoldDB" id="A0A085ASG9"/>
<dbReference type="PANTHER" id="PTHR43531:SF16">
    <property type="entry name" value="METHYL-ACCEPTING CHEMOTAXIS PROTEIN II"/>
    <property type="match status" value="1"/>
</dbReference>
<dbReference type="InterPro" id="IPR003122">
    <property type="entry name" value="Tar_rcpt_lig-bd"/>
</dbReference>
<dbReference type="SMART" id="SM00304">
    <property type="entry name" value="HAMP"/>
    <property type="match status" value="1"/>
</dbReference>
<keyword evidence="7 13" id="KW-1133">Transmembrane helix</keyword>
<dbReference type="InterPro" id="IPR051310">
    <property type="entry name" value="MCP_chemotaxis"/>
</dbReference>
<dbReference type="InterPro" id="IPR004090">
    <property type="entry name" value="Chemotax_Me-accpt_rcpt"/>
</dbReference>
<keyword evidence="12" id="KW-0175">Coiled coil</keyword>
<dbReference type="GO" id="GO:0004888">
    <property type="term" value="F:transmembrane signaling receptor activity"/>
    <property type="evidence" value="ECO:0007669"/>
    <property type="project" value="InterPro"/>
</dbReference>
<dbReference type="SMART" id="SM00283">
    <property type="entry name" value="MA"/>
    <property type="match status" value="1"/>
</dbReference>
<evidence type="ECO:0000259" key="15">
    <source>
        <dbReference type="PROSITE" id="PS50885"/>
    </source>
</evidence>
<feature type="transmembrane region" description="Helical" evidence="13">
    <location>
        <begin position="192"/>
        <end position="212"/>
    </location>
</feature>
<dbReference type="Gene3D" id="1.20.120.30">
    <property type="entry name" value="Aspartate receptor, ligand-binding domain"/>
    <property type="match status" value="1"/>
</dbReference>
<dbReference type="CDD" id="cd19407">
    <property type="entry name" value="Tar_Tsr_sensor"/>
    <property type="match status" value="1"/>
</dbReference>
<evidence type="ECO:0000256" key="3">
    <source>
        <dbReference type="ARBA" id="ARBA00022481"/>
    </source>
</evidence>
<evidence type="ECO:0000259" key="14">
    <source>
        <dbReference type="PROSITE" id="PS50111"/>
    </source>
</evidence>
<accession>A0A085ASG9</accession>
<evidence type="ECO:0000256" key="6">
    <source>
        <dbReference type="ARBA" id="ARBA00022692"/>
    </source>
</evidence>
<keyword evidence="2" id="KW-1003">Cell membrane</keyword>
<sequence length="552" mass="59438">MLNRIRVVTLLMLVLVVFALLQLLSGGFLFSSLQQNQQSFVLSNELRTQQTELSKTWELMLQTRINLSRSSARMMMDAANQQSSAKTDLLKNAKLTLAEAAKHYDAFRQATPEAAMADVTQRVDDSYQKYFAGLTELISFLDNGKMDAYFAQPTQGMQNALGEAMSQYAAQSEALYQQAFTTSGKDYRFAQWQMAIIAVVVVLVLGAVWFGIRHILLLPLAKVMNHLRQIAEGNLTSSLAIAGRNEIAELAGTVNHMQLSLIDTVTRVREGTDAIYTGTSEIAMGNSDLSSRTEQQASALEETAASMEQLTATVKQNADNARQASHLAKSASDTAERGGKVVDGVVTTMHDIAASSQKISDITSVIDGIAFQTNILALNAAVEAARAGEQGRGFAVVAGEVRNLASRSAQAAKEIKALIDDSVSRVDTGSVLVESAGETMREVVNAVTRVTDIMGEISSASDEQSRGIDQVALAVSEMDRVTQQNASLVQESAAAAAALEEQASRLTQAVSAFRINEKGQKTVGRTVQPDAAPVILRQRTASAGGDDNWETF</sequence>
<evidence type="ECO:0000256" key="8">
    <source>
        <dbReference type="ARBA" id="ARBA00023136"/>
    </source>
</evidence>
<dbReference type="SUPFAM" id="SSF58104">
    <property type="entry name" value="Methyl-accepting chemotaxis protein (MCP) signaling domain"/>
    <property type="match status" value="1"/>
</dbReference>
<evidence type="ECO:0000256" key="7">
    <source>
        <dbReference type="ARBA" id="ARBA00022989"/>
    </source>
</evidence>
<dbReference type="PANTHER" id="PTHR43531">
    <property type="entry name" value="PROTEIN ICFG"/>
    <property type="match status" value="1"/>
</dbReference>
<comment type="similarity">
    <text evidence="10">Belongs to the methyl-accepting chemotaxis (MCP) protein family.</text>
</comment>
<dbReference type="InterPro" id="IPR035440">
    <property type="entry name" value="4HB_MCP_dom_sf"/>
</dbReference>
<dbReference type="GO" id="GO:0005886">
    <property type="term" value="C:plasma membrane"/>
    <property type="evidence" value="ECO:0007669"/>
    <property type="project" value="UniProtKB-SubCell"/>
</dbReference>
<protein>
    <submittedName>
        <fullName evidence="16">Methyl-accepting chemotaxis protein</fullName>
    </submittedName>
</protein>
<evidence type="ECO:0000313" key="16">
    <source>
        <dbReference type="EMBL" id="KFC13164.1"/>
    </source>
</evidence>